<keyword evidence="3 6" id="KW-1133">Transmembrane helix</keyword>
<sequence length="353" mass="36405">MTMAADAPGFGNGSGVGSGLLWGTCLLAALVVHGAVVVALTREDEVANGFVAPPAAIMIDLPPDLALPPADSVASVAAEEVEADAPEDAAAAPEPVEAEPVEETAEAQAIEIPDAAESTEITDVAPAEMAEAVPDQPDEVVATPFELTEVDPSVPAEVEVQAAAQATPEAIAEAVPEAVAEAVPETAPAETAAMEVLTVTPRVKPDPPRRVEPVRERVKVAERRQAPPKKTEAASAKPKVVASSRAQPASQAASGASVDRKAIQRSYGGRVRAAVARQAQRMKSRDKPGLAYVTFTIAANGSYSGVRISRSSGIPKVDEAVLAAVRRVGEFPPIPAEIGRSSMPVTIPVEIKR</sequence>
<dbReference type="OrthoDB" id="8448705at2"/>
<feature type="compositionally biased region" description="Acidic residues" evidence="5">
    <location>
        <begin position="96"/>
        <end position="105"/>
    </location>
</feature>
<dbReference type="InterPro" id="IPR037682">
    <property type="entry name" value="TonB_C"/>
</dbReference>
<feature type="compositionally biased region" description="Basic and acidic residues" evidence="5">
    <location>
        <begin position="219"/>
        <end position="232"/>
    </location>
</feature>
<name>A0A1E3H3C1_9HYPH</name>
<dbReference type="Gene3D" id="3.30.1150.10">
    <property type="match status" value="1"/>
</dbReference>
<evidence type="ECO:0000256" key="1">
    <source>
        <dbReference type="ARBA" id="ARBA00004167"/>
    </source>
</evidence>
<evidence type="ECO:0000313" key="8">
    <source>
        <dbReference type="EMBL" id="ODN70837.1"/>
    </source>
</evidence>
<gene>
    <name evidence="8" type="ORF">A6302_01823</name>
</gene>
<reference evidence="8 9" key="1">
    <citation type="submission" date="2016-07" db="EMBL/GenBank/DDBJ databases">
        <title>Draft Genome Sequence of Methylobrevis pamukkalensis PK2.</title>
        <authorList>
            <person name="Vasilenko O.V."/>
            <person name="Doronina N.V."/>
            <person name="Shmareva M.N."/>
            <person name="Tarlachkov S.V."/>
            <person name="Mustakhimov I."/>
            <person name="Trotsenko Y.A."/>
        </authorList>
    </citation>
    <scope>NUCLEOTIDE SEQUENCE [LARGE SCALE GENOMIC DNA]</scope>
    <source>
        <strain evidence="8 9">PK2</strain>
    </source>
</reference>
<accession>A0A1E3H3C1</accession>
<keyword evidence="4 6" id="KW-0472">Membrane</keyword>
<feature type="transmembrane region" description="Helical" evidence="6">
    <location>
        <begin position="20"/>
        <end position="40"/>
    </location>
</feature>
<dbReference type="AlphaFoldDB" id="A0A1E3H3C1"/>
<dbReference type="PROSITE" id="PS52015">
    <property type="entry name" value="TONB_CTD"/>
    <property type="match status" value="1"/>
</dbReference>
<evidence type="ECO:0000256" key="3">
    <source>
        <dbReference type="ARBA" id="ARBA00022989"/>
    </source>
</evidence>
<feature type="region of interest" description="Disordered" evidence="5">
    <location>
        <begin position="219"/>
        <end position="261"/>
    </location>
</feature>
<dbReference type="Proteomes" id="UP000094622">
    <property type="component" value="Unassembled WGS sequence"/>
</dbReference>
<keyword evidence="9" id="KW-1185">Reference proteome</keyword>
<keyword evidence="2 6" id="KW-0812">Transmembrane</keyword>
<dbReference type="SUPFAM" id="SSF74653">
    <property type="entry name" value="TolA/TonB C-terminal domain"/>
    <property type="match status" value="1"/>
</dbReference>
<dbReference type="NCBIfam" id="TIGR01352">
    <property type="entry name" value="tonB_Cterm"/>
    <property type="match status" value="1"/>
</dbReference>
<dbReference type="EMBL" id="MCRJ01000037">
    <property type="protein sequence ID" value="ODN70837.1"/>
    <property type="molecule type" value="Genomic_DNA"/>
</dbReference>
<comment type="subcellular location">
    <subcellularLocation>
        <location evidence="1">Membrane</location>
        <topology evidence="1">Single-pass membrane protein</topology>
    </subcellularLocation>
</comment>
<evidence type="ECO:0000256" key="2">
    <source>
        <dbReference type="ARBA" id="ARBA00022692"/>
    </source>
</evidence>
<dbReference type="Pfam" id="PF13103">
    <property type="entry name" value="TonB_2"/>
    <property type="match status" value="1"/>
</dbReference>
<evidence type="ECO:0000256" key="4">
    <source>
        <dbReference type="ARBA" id="ARBA00023136"/>
    </source>
</evidence>
<feature type="compositionally biased region" description="Low complexity" evidence="5">
    <location>
        <begin position="233"/>
        <end position="257"/>
    </location>
</feature>
<protein>
    <submittedName>
        <fullName evidence="8">Gram-negative bacterial tonB protein</fullName>
    </submittedName>
</protein>
<dbReference type="GO" id="GO:0016020">
    <property type="term" value="C:membrane"/>
    <property type="evidence" value="ECO:0007669"/>
    <property type="project" value="UniProtKB-SubCell"/>
</dbReference>
<evidence type="ECO:0000256" key="6">
    <source>
        <dbReference type="SAM" id="Phobius"/>
    </source>
</evidence>
<feature type="domain" description="TonB C-terminal" evidence="7">
    <location>
        <begin position="263"/>
        <end position="353"/>
    </location>
</feature>
<organism evidence="8 9">
    <name type="scientific">Methylobrevis pamukkalensis</name>
    <dbReference type="NCBI Taxonomy" id="1439726"/>
    <lineage>
        <taxon>Bacteria</taxon>
        <taxon>Pseudomonadati</taxon>
        <taxon>Pseudomonadota</taxon>
        <taxon>Alphaproteobacteria</taxon>
        <taxon>Hyphomicrobiales</taxon>
        <taxon>Pleomorphomonadaceae</taxon>
        <taxon>Methylobrevis</taxon>
    </lineage>
</organism>
<evidence type="ECO:0000259" key="7">
    <source>
        <dbReference type="PROSITE" id="PS52015"/>
    </source>
</evidence>
<evidence type="ECO:0000313" key="9">
    <source>
        <dbReference type="Proteomes" id="UP000094622"/>
    </source>
</evidence>
<dbReference type="GO" id="GO:0055085">
    <property type="term" value="P:transmembrane transport"/>
    <property type="evidence" value="ECO:0007669"/>
    <property type="project" value="InterPro"/>
</dbReference>
<evidence type="ECO:0000256" key="5">
    <source>
        <dbReference type="SAM" id="MobiDB-lite"/>
    </source>
</evidence>
<feature type="region of interest" description="Disordered" evidence="5">
    <location>
        <begin position="77"/>
        <end position="106"/>
    </location>
</feature>
<comment type="caution">
    <text evidence="8">The sequence shown here is derived from an EMBL/GenBank/DDBJ whole genome shotgun (WGS) entry which is preliminary data.</text>
</comment>
<proteinExistence type="predicted"/>
<dbReference type="InterPro" id="IPR006260">
    <property type="entry name" value="TonB/TolA_C"/>
</dbReference>